<dbReference type="InterPro" id="IPR016024">
    <property type="entry name" value="ARM-type_fold"/>
</dbReference>
<dbReference type="InterPro" id="IPR013932">
    <property type="entry name" value="TATA-bd_TIP120"/>
</dbReference>
<accession>A0A5A8CFH1</accession>
<dbReference type="Pfam" id="PF25782">
    <property type="entry name" value="TPR_CAND1"/>
    <property type="match status" value="1"/>
</dbReference>
<evidence type="ECO:0000313" key="8">
    <source>
        <dbReference type="EMBL" id="KAA0159055.1"/>
    </source>
</evidence>
<evidence type="ECO:0000256" key="1">
    <source>
        <dbReference type="ARBA" id="ARBA00007657"/>
    </source>
</evidence>
<dbReference type="EMBL" id="VLTL01000137">
    <property type="protein sequence ID" value="KAA0159055.1"/>
    <property type="molecule type" value="Genomic_DNA"/>
</dbReference>
<dbReference type="EMBL" id="VLTN01000031">
    <property type="protein sequence ID" value="KAA0150850.1"/>
    <property type="molecule type" value="Genomic_DNA"/>
</dbReference>
<dbReference type="Proteomes" id="UP000324907">
    <property type="component" value="Unassembled WGS sequence"/>
</dbReference>
<dbReference type="Proteomes" id="UP000322899">
    <property type="component" value="Unassembled WGS sequence"/>
</dbReference>
<evidence type="ECO:0000313" key="6">
    <source>
        <dbReference type="EMBL" id="KAA0150850.1"/>
    </source>
</evidence>
<proteinExistence type="inferred from homology"/>
<evidence type="ECO:0000313" key="12">
    <source>
        <dbReference type="Proteomes" id="UP000324907"/>
    </source>
</evidence>
<dbReference type="SUPFAM" id="SSF48371">
    <property type="entry name" value="ARM repeat"/>
    <property type="match status" value="2"/>
</dbReference>
<evidence type="ECO:0000313" key="10">
    <source>
        <dbReference type="Proteomes" id="UP000322899"/>
    </source>
</evidence>
<sequence length="1371" mass="141285">MASSSISECLTNVSHYDPDNRYMAFSDLISHLTRGVAVDDRVEAQICDAILERLRKDKTKDVISIAVRCLSEVVKHATKPRVRQLNIELVELLAKADDELRDVYAIGIKTIINDSDGPTAQVVAEAVMEPLAAASSASSAEGLAMQALDLLASLLQRPEVEVAPELAKTLLSSFLAQLASPEPAVKKRATVALGALSPHLGDALLDTMVGSILSTVGKKSAAGNATTLVQVLGAVSRRVGWRLGRHLDAIVPVLARSVGDVDDESMHSDEACELRETCLHALESLVLRCPSEVTPHLAEAEAMAQRFMSFDPNYDYSGDDEDDEDDYGDDYGDDSGDEFGDDDDADDEASWKVRRAAARLLTAIVATRPERLRSYYEEGIAEAVLANFRERDENVKLDVIACFTALLRSTITSDGAAPDTMPGGLAEAERTIAAAASATGTALGAAASGTSGSLGAIPTARGGIVAATRELRDAAHAGLLQPPALSRQFSVAQDALPTMASDIVERAVAQVDACKKGKGQRVKSAVLQLLRQLCLVLGEGAQEFLADVVAVSVGALDEGVASLRLEGLETLRTALDTVPHEYWIDQLPTVVPAVAAAVGDEWYKCVAEALRVAGRLAVATRPSSSPGSHGRTAQGHVQDLLAAIRGPLGALDADQEVKEASILASGLLLAYAGDLVDAKRVGEVQAIILERMRNEVTRTCALKSLAFIANSPLGIDMSAVLGDVITEVASLLRQKSRSTRQASLNCLSAILSSRASSLSTDQLEAAFAEAASMVTDEDLFLAQRALEAATSLAKNASNATAAAVFKGSPVVAQAVALASSPVVHGPALVALTQFLPAAANVGAAAGVEALSADRLAEGIAAPLDAESASSSGAAAAAAASSGAGLTSGHISKQSVANAAACVAALVASGGSSAGQAVSYLETATAAGTAPARRLLALFTLGELGGLGTDILGVKADALDQLSRLFDSAGAAAATEDVKTAAAAALGGIITGSTAKGMAWLQAALGKAGPKSKYLLLAALKGVTARHAPLQRGGKCFHDFAADESLIAVVEKLAADDDASVRAMAGEVEGRLAAAAPDTILPRVVALAGDKASDRRRAAAAVAFRFAVASNAAVDGSTTEAVLATALDANIEVKLAGLQAIHTTVNSAPALVADMLRVQPPALTAEGKSPAPTGSLATAGIQAVVFADTQVRPDLQRVVDMGPFKQNVDGGLPLRKAAFSCLEAMFDHFKERLPADVFVARLCDGLRDADDVMLLAHQLLAKAAVDPVFGRHILASLPDVVGATRAAFAKAEGKTKKSAEGGGSDVIRSAMRVLVLIVDKCPEAKSVPAFASAMDEFARHPTLGPMLATARDYTAVGASGMAGAAAASSGWS</sequence>
<evidence type="ECO:0000313" key="13">
    <source>
        <dbReference type="Proteomes" id="UP000325113"/>
    </source>
</evidence>
<dbReference type="PANTHER" id="PTHR12696">
    <property type="entry name" value="TIP120"/>
    <property type="match status" value="1"/>
</dbReference>
<organism evidence="6 11">
    <name type="scientific">Cafeteria roenbergensis</name>
    <name type="common">Marine flagellate</name>
    <dbReference type="NCBI Taxonomy" id="33653"/>
    <lineage>
        <taxon>Eukaryota</taxon>
        <taxon>Sar</taxon>
        <taxon>Stramenopiles</taxon>
        <taxon>Bigyra</taxon>
        <taxon>Opalozoa</taxon>
        <taxon>Bicosoecida</taxon>
        <taxon>Cafeteriaceae</taxon>
        <taxon>Cafeteria</taxon>
    </lineage>
</organism>
<dbReference type="Pfam" id="PF08623">
    <property type="entry name" value="TIP120"/>
    <property type="match status" value="1"/>
</dbReference>
<comment type="caution">
    <text evidence="6">The sequence shown here is derived from an EMBL/GenBank/DDBJ whole genome shotgun (WGS) entry which is preliminary data.</text>
</comment>
<dbReference type="Proteomes" id="UP000323011">
    <property type="component" value="Unassembled WGS sequence"/>
</dbReference>
<gene>
    <name evidence="9" type="ORF">FNF27_04438</name>
    <name evidence="8" type="ORF">FNF28_05992</name>
    <name evidence="6" type="ORF">FNF29_04964</name>
    <name evidence="7" type="ORF">FNF31_05969</name>
</gene>
<dbReference type="OMA" id="WKLRMWA"/>
<dbReference type="OrthoDB" id="6260732at2759"/>
<evidence type="ECO:0000256" key="2">
    <source>
        <dbReference type="ARBA" id="ARBA00022737"/>
    </source>
</evidence>
<evidence type="ECO:0000256" key="4">
    <source>
        <dbReference type="SAM" id="MobiDB-lite"/>
    </source>
</evidence>
<dbReference type="Proteomes" id="UP000325113">
    <property type="component" value="Unassembled WGS sequence"/>
</dbReference>
<keyword evidence="3" id="KW-0833">Ubl conjugation pathway</keyword>
<feature type="compositionally biased region" description="Acidic residues" evidence="4">
    <location>
        <begin position="317"/>
        <end position="346"/>
    </location>
</feature>
<dbReference type="EMBL" id="VLTO01000026">
    <property type="protein sequence ID" value="KAA0174052.1"/>
    <property type="molecule type" value="Genomic_DNA"/>
</dbReference>
<dbReference type="EMBL" id="VLTM01000084">
    <property type="protein sequence ID" value="KAA0156147.1"/>
    <property type="molecule type" value="Genomic_DNA"/>
</dbReference>
<evidence type="ECO:0000313" key="11">
    <source>
        <dbReference type="Proteomes" id="UP000323011"/>
    </source>
</evidence>
<keyword evidence="2" id="KW-0677">Repeat</keyword>
<dbReference type="GO" id="GO:0010265">
    <property type="term" value="P:SCF complex assembly"/>
    <property type="evidence" value="ECO:0007669"/>
    <property type="project" value="InterPro"/>
</dbReference>
<evidence type="ECO:0000313" key="7">
    <source>
        <dbReference type="EMBL" id="KAA0156147.1"/>
    </source>
</evidence>
<comment type="similarity">
    <text evidence="1">Belongs to the CAND family.</text>
</comment>
<name>A0A5A8CFH1_CAFRO</name>
<protein>
    <recommendedName>
        <fullName evidence="5">TATA-binding protein interacting (TIP20) domain-containing protein</fullName>
    </recommendedName>
</protein>
<dbReference type="InterPro" id="IPR011989">
    <property type="entry name" value="ARM-like"/>
</dbReference>
<dbReference type="InterPro" id="IPR039852">
    <property type="entry name" value="CAND1/CAND2"/>
</dbReference>
<evidence type="ECO:0000313" key="9">
    <source>
        <dbReference type="EMBL" id="KAA0174052.1"/>
    </source>
</evidence>
<evidence type="ECO:0000256" key="3">
    <source>
        <dbReference type="ARBA" id="ARBA00022786"/>
    </source>
</evidence>
<evidence type="ECO:0000259" key="5">
    <source>
        <dbReference type="Pfam" id="PF08623"/>
    </source>
</evidence>
<keyword evidence="11" id="KW-1185">Reference proteome</keyword>
<feature type="domain" description="TATA-binding protein interacting (TIP20)" evidence="5">
    <location>
        <begin position="1180"/>
        <end position="1334"/>
    </location>
</feature>
<reference evidence="10 11" key="1">
    <citation type="submission" date="2019-07" db="EMBL/GenBank/DDBJ databases">
        <title>Genomes of Cafeteria roenbergensis.</title>
        <authorList>
            <person name="Fischer M.G."/>
            <person name="Hackl T."/>
            <person name="Roman M."/>
        </authorList>
    </citation>
    <scope>NUCLEOTIDE SEQUENCE [LARGE SCALE GENOMIC DNA]</scope>
    <source>
        <strain evidence="6 11">BVI</strain>
        <strain evidence="7 13">Cflag</strain>
        <strain evidence="9 10">E4-10P</strain>
        <strain evidence="8 12">RCC970-E3</strain>
    </source>
</reference>
<dbReference type="Gene3D" id="1.25.10.10">
    <property type="entry name" value="Leucine-rich Repeat Variant"/>
    <property type="match status" value="1"/>
</dbReference>
<feature type="region of interest" description="Disordered" evidence="4">
    <location>
        <begin position="314"/>
        <end position="346"/>
    </location>
</feature>